<accession>B7FXT1</accession>
<keyword evidence="4" id="KW-1185">Reference proteome</keyword>
<sequence>MHCPRKVTPAVPAPAAATDSPADAASASKQDEEFGGFDSSDGEEPSGTAPPLPAYLDDEGNGKKTAKPLARSKNTSDKVSVMEKNVIDVEPHSKDSDSLDSVPRQDRVEQKALMVVLRDVICVPLSVAAAMLNNGIKSSDDFRLLTKEDINDLCMRLKMG</sequence>
<evidence type="ECO:0000313" key="4">
    <source>
        <dbReference type="Proteomes" id="UP000000759"/>
    </source>
</evidence>
<dbReference type="EMBL" id="CM000610">
    <property type="protein sequence ID" value="EEC48806.1"/>
    <property type="molecule type" value="Genomic_DNA"/>
</dbReference>
<protein>
    <submittedName>
        <fullName evidence="3">Uncharacterized protein</fullName>
    </submittedName>
</protein>
<name>B7FXT1_PHATC</name>
<dbReference type="Proteomes" id="UP000000759">
    <property type="component" value="Chromosome 7"/>
</dbReference>
<dbReference type="RefSeq" id="XP_002185102.1">
    <property type="nucleotide sequence ID" value="XM_002185066.1"/>
</dbReference>
<dbReference type="GeneID" id="7200696"/>
<dbReference type="RefSeq" id="XP_002179820.1">
    <property type="nucleotide sequence ID" value="XM_002179784.1"/>
</dbReference>
<dbReference type="EMBL" id="CM000630">
    <property type="protein sequence ID" value="EEC43234.1"/>
    <property type="molecule type" value="Genomic_DNA"/>
</dbReference>
<evidence type="ECO:0000256" key="1">
    <source>
        <dbReference type="SAM" id="MobiDB-lite"/>
    </source>
</evidence>
<evidence type="ECO:0000313" key="3">
    <source>
        <dbReference type="EMBL" id="EEC48806.1"/>
    </source>
</evidence>
<dbReference type="GeneID" id="7198999"/>
<organism evidence="3 4">
    <name type="scientific">Phaeodactylum tricornutum (strain CCAP 1055/1)</name>
    <dbReference type="NCBI Taxonomy" id="556484"/>
    <lineage>
        <taxon>Eukaryota</taxon>
        <taxon>Sar</taxon>
        <taxon>Stramenopiles</taxon>
        <taxon>Ochrophyta</taxon>
        <taxon>Bacillariophyta</taxon>
        <taxon>Bacillariophyceae</taxon>
        <taxon>Bacillariophycidae</taxon>
        <taxon>Naviculales</taxon>
        <taxon>Phaeodactylaceae</taxon>
        <taxon>Phaeodactylum</taxon>
    </lineage>
</organism>
<proteinExistence type="predicted"/>
<feature type="compositionally biased region" description="Basic and acidic residues" evidence="1">
    <location>
        <begin position="85"/>
        <end position="103"/>
    </location>
</feature>
<dbReference type="KEGG" id="pti:PHATRDRAFT_41116"/>
<dbReference type="PaxDb" id="2850-Phatr35182"/>
<feature type="compositionally biased region" description="Low complexity" evidence="1">
    <location>
        <begin position="7"/>
        <end position="27"/>
    </location>
</feature>
<gene>
    <name evidence="3" type="ORF">PHATRDRAFT_35182</name>
    <name evidence="2" type="ORF">PHATRDRAFT_41116</name>
</gene>
<dbReference type="Proteomes" id="UP000000759">
    <property type="component" value="Chromosome 28"/>
</dbReference>
<reference evidence="4" key="2">
    <citation type="submission" date="2008-08" db="EMBL/GenBank/DDBJ databases">
        <authorList>
            <consortium name="Diatom Consortium"/>
            <person name="Grigoriev I."/>
            <person name="Grimwood J."/>
            <person name="Kuo A."/>
            <person name="Otillar R.P."/>
            <person name="Salamov A."/>
            <person name="Detter J.C."/>
            <person name="Lindquist E."/>
            <person name="Shapiro H."/>
            <person name="Lucas S."/>
            <person name="Glavina del Rio T."/>
            <person name="Pitluck S."/>
            <person name="Rokhsar D."/>
            <person name="Bowler C."/>
        </authorList>
    </citation>
    <scope>GENOME REANNOTATION</scope>
    <source>
        <strain evidence="4">CCAP 1055/1</strain>
    </source>
</reference>
<dbReference type="AlphaFoldDB" id="B7FXT1"/>
<dbReference type="HOGENOM" id="CLU_1655601_0_0_1"/>
<dbReference type="KEGG" id="pti:PHATRDRAFT_35182"/>
<feature type="region of interest" description="Disordered" evidence="1">
    <location>
        <begin position="1"/>
        <end position="103"/>
    </location>
</feature>
<reference evidence="3 4" key="1">
    <citation type="journal article" date="2008" name="Nature">
        <title>The Phaeodactylum genome reveals the evolutionary history of diatom genomes.</title>
        <authorList>
            <person name="Bowler C."/>
            <person name="Allen A.E."/>
            <person name="Badger J.H."/>
            <person name="Grimwood J."/>
            <person name="Jabbari K."/>
            <person name="Kuo A."/>
            <person name="Maheswari U."/>
            <person name="Martens C."/>
            <person name="Maumus F."/>
            <person name="Otillar R.P."/>
            <person name="Rayko E."/>
            <person name="Salamov A."/>
            <person name="Vandepoele K."/>
            <person name="Beszteri B."/>
            <person name="Gruber A."/>
            <person name="Heijde M."/>
            <person name="Katinka M."/>
            <person name="Mock T."/>
            <person name="Valentin K."/>
            <person name="Verret F."/>
            <person name="Berges J.A."/>
            <person name="Brownlee C."/>
            <person name="Cadoret J.P."/>
            <person name="Chiovitti A."/>
            <person name="Choi C.J."/>
            <person name="Coesel S."/>
            <person name="De Martino A."/>
            <person name="Detter J.C."/>
            <person name="Durkin C."/>
            <person name="Falciatore A."/>
            <person name="Fournet J."/>
            <person name="Haruta M."/>
            <person name="Huysman M.J."/>
            <person name="Jenkins B.D."/>
            <person name="Jiroutova K."/>
            <person name="Jorgensen R.E."/>
            <person name="Joubert Y."/>
            <person name="Kaplan A."/>
            <person name="Kroger N."/>
            <person name="Kroth P.G."/>
            <person name="La Roche J."/>
            <person name="Lindquist E."/>
            <person name="Lommer M."/>
            <person name="Martin-Jezequel V."/>
            <person name="Lopez P.J."/>
            <person name="Lucas S."/>
            <person name="Mangogna M."/>
            <person name="McGinnis K."/>
            <person name="Medlin L.K."/>
            <person name="Montsant A."/>
            <person name="Oudot-Le Secq M.P."/>
            <person name="Napoli C."/>
            <person name="Obornik M."/>
            <person name="Parker M.S."/>
            <person name="Petit J.L."/>
            <person name="Porcel B.M."/>
            <person name="Poulsen N."/>
            <person name="Robison M."/>
            <person name="Rychlewski L."/>
            <person name="Rynearson T.A."/>
            <person name="Schmutz J."/>
            <person name="Shapiro H."/>
            <person name="Siaut M."/>
            <person name="Stanley M."/>
            <person name="Sussman M.R."/>
            <person name="Taylor A.R."/>
            <person name="Vardi A."/>
            <person name="von Dassow P."/>
            <person name="Vyverman W."/>
            <person name="Willis A."/>
            <person name="Wyrwicz L.S."/>
            <person name="Rokhsar D.S."/>
            <person name="Weissenbach J."/>
            <person name="Armbrust E.V."/>
            <person name="Green B.R."/>
            <person name="Van de Peer Y."/>
            <person name="Grigoriev I.V."/>
        </authorList>
    </citation>
    <scope>NUCLEOTIDE SEQUENCE [LARGE SCALE GENOMIC DNA]</scope>
    <source>
        <strain evidence="3 4">CCAP 1055/1</strain>
    </source>
</reference>
<evidence type="ECO:0000313" key="2">
    <source>
        <dbReference type="EMBL" id="EEC43234.1"/>
    </source>
</evidence>
<dbReference type="InParanoid" id="B7FXT1"/>